<dbReference type="InterPro" id="IPR000843">
    <property type="entry name" value="HTH_LacI"/>
</dbReference>
<dbReference type="CDD" id="cd01392">
    <property type="entry name" value="HTH_LacI"/>
    <property type="match status" value="1"/>
</dbReference>
<feature type="domain" description="HTH lacI-type" evidence="4">
    <location>
        <begin position="3"/>
        <end position="57"/>
    </location>
</feature>
<accession>A0A6N9UBA3</accession>
<dbReference type="CDD" id="cd06267">
    <property type="entry name" value="PBP1_LacI_sugar_binding-like"/>
    <property type="match status" value="1"/>
</dbReference>
<keyword evidence="1" id="KW-0805">Transcription regulation</keyword>
<gene>
    <name evidence="6" type="ORF">G3I29_28250</name>
    <name evidence="5" type="ORF">STHAL_21870</name>
</gene>
<evidence type="ECO:0000256" key="3">
    <source>
        <dbReference type="ARBA" id="ARBA00023163"/>
    </source>
</evidence>
<evidence type="ECO:0000256" key="1">
    <source>
        <dbReference type="ARBA" id="ARBA00023015"/>
    </source>
</evidence>
<organism evidence="6 7">
    <name type="scientific">Streptomyces halstedii</name>
    <dbReference type="NCBI Taxonomy" id="1944"/>
    <lineage>
        <taxon>Bacteria</taxon>
        <taxon>Bacillati</taxon>
        <taxon>Actinomycetota</taxon>
        <taxon>Actinomycetes</taxon>
        <taxon>Kitasatosporales</taxon>
        <taxon>Streptomycetaceae</taxon>
        <taxon>Streptomyces</taxon>
    </lineage>
</organism>
<dbReference type="EMBL" id="JAAGLQ010000606">
    <property type="protein sequence ID" value="NEA19306.1"/>
    <property type="molecule type" value="Genomic_DNA"/>
</dbReference>
<dbReference type="Pfam" id="PF00356">
    <property type="entry name" value="LacI"/>
    <property type="match status" value="1"/>
</dbReference>
<dbReference type="RefSeq" id="WP_164348640.1">
    <property type="nucleotide sequence ID" value="NZ_JAAGLQ010000606.1"/>
</dbReference>
<dbReference type="GO" id="GO:0000976">
    <property type="term" value="F:transcription cis-regulatory region binding"/>
    <property type="evidence" value="ECO:0007669"/>
    <property type="project" value="TreeGrafter"/>
</dbReference>
<dbReference type="SUPFAM" id="SSF47413">
    <property type="entry name" value="lambda repressor-like DNA-binding domains"/>
    <property type="match status" value="1"/>
</dbReference>
<dbReference type="InterPro" id="IPR046335">
    <property type="entry name" value="LacI/GalR-like_sensor"/>
</dbReference>
<evidence type="ECO:0000313" key="8">
    <source>
        <dbReference type="Proteomes" id="UP000735541"/>
    </source>
</evidence>
<dbReference type="SMART" id="SM00354">
    <property type="entry name" value="HTH_LACI"/>
    <property type="match status" value="1"/>
</dbReference>
<dbReference type="EMBL" id="JAHUVW010000001">
    <property type="protein sequence ID" value="MBV7672100.1"/>
    <property type="molecule type" value="Genomic_DNA"/>
</dbReference>
<reference evidence="5 8" key="2">
    <citation type="submission" date="2021-07" db="EMBL/GenBank/DDBJ databases">
        <title>Sequencing Streptomyces halstedii LGO-A4 genome an citrus endophytic actinomycete.</title>
        <authorList>
            <person name="Samborskyy M."/>
            <person name="Scott N."/>
            <person name="Deglau R."/>
            <person name="Dickens S."/>
            <person name="Oliveira L.G."/>
        </authorList>
    </citation>
    <scope>NUCLEOTIDE SEQUENCE [LARGE SCALE GENOMIC DNA]</scope>
    <source>
        <strain evidence="5 8">LGO-A4</strain>
    </source>
</reference>
<keyword evidence="2" id="KW-0238">DNA-binding</keyword>
<proteinExistence type="predicted"/>
<evidence type="ECO:0000256" key="2">
    <source>
        <dbReference type="ARBA" id="ARBA00023125"/>
    </source>
</evidence>
<dbReference type="AlphaFoldDB" id="A0A6N9UBA3"/>
<keyword evidence="3" id="KW-0804">Transcription</keyword>
<comment type="caution">
    <text evidence="6">The sequence shown here is derived from an EMBL/GenBank/DDBJ whole genome shotgun (WGS) entry which is preliminary data.</text>
</comment>
<name>A0A6N9UBA3_STRHA</name>
<dbReference type="Pfam" id="PF13377">
    <property type="entry name" value="Peripla_BP_3"/>
    <property type="match status" value="1"/>
</dbReference>
<dbReference type="GO" id="GO:0003700">
    <property type="term" value="F:DNA-binding transcription factor activity"/>
    <property type="evidence" value="ECO:0007669"/>
    <property type="project" value="TreeGrafter"/>
</dbReference>
<dbReference type="SUPFAM" id="SSF53822">
    <property type="entry name" value="Periplasmic binding protein-like I"/>
    <property type="match status" value="1"/>
</dbReference>
<evidence type="ECO:0000259" key="4">
    <source>
        <dbReference type="PROSITE" id="PS50932"/>
    </source>
</evidence>
<dbReference type="InterPro" id="IPR028082">
    <property type="entry name" value="Peripla_BP_I"/>
</dbReference>
<dbReference type="InterPro" id="IPR010982">
    <property type="entry name" value="Lambda_DNA-bd_dom_sf"/>
</dbReference>
<evidence type="ECO:0000313" key="7">
    <source>
        <dbReference type="Proteomes" id="UP000471293"/>
    </source>
</evidence>
<dbReference type="Proteomes" id="UP000735541">
    <property type="component" value="Unassembled WGS sequence"/>
</dbReference>
<dbReference type="PROSITE" id="PS00356">
    <property type="entry name" value="HTH_LACI_1"/>
    <property type="match status" value="1"/>
</dbReference>
<dbReference type="Gene3D" id="3.40.50.2300">
    <property type="match status" value="2"/>
</dbReference>
<dbReference type="PANTHER" id="PTHR30146:SF109">
    <property type="entry name" value="HTH-TYPE TRANSCRIPTIONAL REGULATOR GALS"/>
    <property type="match status" value="1"/>
</dbReference>
<dbReference type="Proteomes" id="UP000471293">
    <property type="component" value="Unassembled WGS sequence"/>
</dbReference>
<reference evidence="6 7" key="1">
    <citation type="submission" date="2020-01" db="EMBL/GenBank/DDBJ databases">
        <title>Insect and environment-associated Actinomycetes.</title>
        <authorList>
            <person name="Currrie C."/>
            <person name="Chevrette M."/>
            <person name="Carlson C."/>
            <person name="Stubbendieck R."/>
            <person name="Wendt-Pienkowski E."/>
        </authorList>
    </citation>
    <scope>NUCLEOTIDE SEQUENCE [LARGE SCALE GENOMIC DNA]</scope>
    <source>
        <strain evidence="6 7">SID11342</strain>
    </source>
</reference>
<dbReference type="Gene3D" id="1.10.260.40">
    <property type="entry name" value="lambda repressor-like DNA-binding domains"/>
    <property type="match status" value="1"/>
</dbReference>
<dbReference type="PANTHER" id="PTHR30146">
    <property type="entry name" value="LACI-RELATED TRANSCRIPTIONAL REPRESSOR"/>
    <property type="match status" value="1"/>
</dbReference>
<evidence type="ECO:0000313" key="6">
    <source>
        <dbReference type="EMBL" id="NEA19306.1"/>
    </source>
</evidence>
<dbReference type="PROSITE" id="PS50932">
    <property type="entry name" value="HTH_LACI_2"/>
    <property type="match status" value="1"/>
</dbReference>
<keyword evidence="8" id="KW-1185">Reference proteome</keyword>
<protein>
    <submittedName>
        <fullName evidence="6">LacI family transcriptional regulator</fullName>
    </submittedName>
</protein>
<evidence type="ECO:0000313" key="5">
    <source>
        <dbReference type="EMBL" id="MBV7672100.1"/>
    </source>
</evidence>
<sequence length="342" mass="35672">MSVSIGDVARLAGVSRTTVSHVISGKRPVSDAVEGRVRSAMTELGYAPSRMAQNLASGTTRTMGLLVPDIGNGFFADIAKGVERTAIAGGYNMLLCNTGWNLERELFYLETLKSRAVDGVVYAAGVPAPTSQLTGLLGGLPVVAVDEELDDVAQVTVVSDNRVGGRLAAEHLAALGHTRALVAGATPGLASSRLRVEGFGDAWLERTGRAPLVAEGTFEVDSGYRLAQEHLGALRDGEITAVFCLNDMVAFGLMQALSENGIDVPGSCSVVGFDDVFAARHVGPGLTTVRQDAVGLGEVAARLLLEILENGEARPQGVRVLPVDLVERRSTGGVRGRGACHG</sequence>